<evidence type="ECO:0000256" key="1">
    <source>
        <dbReference type="ARBA" id="ARBA00022801"/>
    </source>
</evidence>
<evidence type="ECO:0000313" key="4">
    <source>
        <dbReference type="Proteomes" id="UP000534186"/>
    </source>
</evidence>
<dbReference type="AlphaFoldDB" id="A0A7Y9NPS4"/>
<accession>A0A7Y9NPS4</accession>
<dbReference type="InterPro" id="IPR029058">
    <property type="entry name" value="AB_hydrolase_fold"/>
</dbReference>
<proteinExistence type="predicted"/>
<organism evidence="3 4">
    <name type="scientific">Tunturiibacter lichenicola</name>
    <dbReference type="NCBI Taxonomy" id="2051959"/>
    <lineage>
        <taxon>Bacteria</taxon>
        <taxon>Pseudomonadati</taxon>
        <taxon>Acidobacteriota</taxon>
        <taxon>Terriglobia</taxon>
        <taxon>Terriglobales</taxon>
        <taxon>Acidobacteriaceae</taxon>
        <taxon>Tunturiibacter</taxon>
    </lineage>
</organism>
<dbReference type="SUPFAM" id="SSF53474">
    <property type="entry name" value="alpha/beta-Hydrolases"/>
    <property type="match status" value="1"/>
</dbReference>
<dbReference type="Gene3D" id="3.40.50.1820">
    <property type="entry name" value="alpha/beta hydrolase"/>
    <property type="match status" value="1"/>
</dbReference>
<dbReference type="Pfam" id="PF12697">
    <property type="entry name" value="Abhydrolase_6"/>
    <property type="match status" value="1"/>
</dbReference>
<evidence type="ECO:0000259" key="2">
    <source>
        <dbReference type="Pfam" id="PF12697"/>
    </source>
</evidence>
<name>A0A7Y9NPS4_9BACT</name>
<comment type="caution">
    <text evidence="3">The sequence shown here is derived from an EMBL/GenBank/DDBJ whole genome shotgun (WGS) entry which is preliminary data.</text>
</comment>
<dbReference type="InterPro" id="IPR050266">
    <property type="entry name" value="AB_hydrolase_sf"/>
</dbReference>
<keyword evidence="1" id="KW-0378">Hydrolase</keyword>
<protein>
    <submittedName>
        <fullName evidence="3">Pimeloyl-ACP methyl ester carboxylesterase</fullName>
    </submittedName>
</protein>
<feature type="domain" description="AB hydrolase-1" evidence="2">
    <location>
        <begin position="55"/>
        <end position="311"/>
    </location>
</feature>
<dbReference type="EMBL" id="JACCCV010000002">
    <property type="protein sequence ID" value="NYF53320.1"/>
    <property type="molecule type" value="Genomic_DNA"/>
</dbReference>
<sequence>MGERWKITLLFSVTLLLPIHVIAQTDSSPHKIQLVTVEQGVQLEVLDWGGSGSPLIFLAGAGDTAHRLDGFAPRFTGQHHVYGITRRGFGASSKPAPANSNYSADHLGDDVLAVMKALQIERPVLVGHSLAGQELSSIGSRFPEKVSGLIYLDAATSFAFYDPAHPLLSIEMNDLKRRIDEIETGGVDEQKKLLELEAVIAKFETILHQNNAEVANMPPLPPRSPIGAALNFGAQKYTSIPVPILAIYACPHNWDRFPANEPDRKAALIADDTGRCTNWANVLRRGVPSARVVLIPNADHYVYLSNETQVIAEMKEFLASLHKSGT</sequence>
<dbReference type="PANTHER" id="PTHR43798">
    <property type="entry name" value="MONOACYLGLYCEROL LIPASE"/>
    <property type="match status" value="1"/>
</dbReference>
<evidence type="ECO:0000313" key="3">
    <source>
        <dbReference type="EMBL" id="NYF53320.1"/>
    </source>
</evidence>
<reference evidence="3 4" key="1">
    <citation type="submission" date="2020-07" db="EMBL/GenBank/DDBJ databases">
        <title>Genomic Encyclopedia of Type Strains, Phase IV (KMG-V): Genome sequencing to study the core and pangenomes of soil and plant-associated prokaryotes.</title>
        <authorList>
            <person name="Whitman W."/>
        </authorList>
    </citation>
    <scope>NUCLEOTIDE SEQUENCE [LARGE SCALE GENOMIC DNA]</scope>
    <source>
        <strain evidence="3 4">M8UP30</strain>
    </source>
</reference>
<dbReference type="GO" id="GO:0016020">
    <property type="term" value="C:membrane"/>
    <property type="evidence" value="ECO:0007669"/>
    <property type="project" value="TreeGrafter"/>
</dbReference>
<gene>
    <name evidence="3" type="ORF">HDF12_003719</name>
</gene>
<dbReference type="PANTHER" id="PTHR43798:SF31">
    <property type="entry name" value="AB HYDROLASE SUPERFAMILY PROTEIN YCLE"/>
    <property type="match status" value="1"/>
</dbReference>
<dbReference type="GO" id="GO:0016787">
    <property type="term" value="F:hydrolase activity"/>
    <property type="evidence" value="ECO:0007669"/>
    <property type="project" value="UniProtKB-KW"/>
</dbReference>
<dbReference type="Proteomes" id="UP000534186">
    <property type="component" value="Unassembled WGS sequence"/>
</dbReference>
<dbReference type="InterPro" id="IPR000073">
    <property type="entry name" value="AB_hydrolase_1"/>
</dbReference>